<comment type="caution">
    <text evidence="5">The sequence shown here is derived from an EMBL/GenBank/DDBJ whole genome shotgun (WGS) entry which is preliminary data.</text>
</comment>
<evidence type="ECO:0000256" key="1">
    <source>
        <dbReference type="ARBA" id="ARBA00023015"/>
    </source>
</evidence>
<protein>
    <submittedName>
        <fullName evidence="5">Helix-turn-helix domain-containing protein</fullName>
    </submittedName>
</protein>
<reference evidence="6" key="1">
    <citation type="journal article" date="2019" name="Int. J. Syst. Evol. Microbiol.">
        <title>The Global Catalogue of Microorganisms (GCM) 10K type strain sequencing project: providing services to taxonomists for standard genome sequencing and annotation.</title>
        <authorList>
            <consortium name="The Broad Institute Genomics Platform"/>
            <consortium name="The Broad Institute Genome Sequencing Center for Infectious Disease"/>
            <person name="Wu L."/>
            <person name="Ma J."/>
        </authorList>
    </citation>
    <scope>NUCLEOTIDE SEQUENCE [LARGE SCALE GENOMIC DNA]</scope>
    <source>
        <strain evidence="6">CGMCC 4.7204</strain>
    </source>
</reference>
<dbReference type="Gene3D" id="1.10.10.60">
    <property type="entry name" value="Homeodomain-like"/>
    <property type="match status" value="1"/>
</dbReference>
<keyword evidence="3" id="KW-0804">Transcription</keyword>
<organism evidence="5 6">
    <name type="scientific">Nocardia rhizosphaerae</name>
    <dbReference type="NCBI Taxonomy" id="1691571"/>
    <lineage>
        <taxon>Bacteria</taxon>
        <taxon>Bacillati</taxon>
        <taxon>Actinomycetota</taxon>
        <taxon>Actinomycetes</taxon>
        <taxon>Mycobacteriales</taxon>
        <taxon>Nocardiaceae</taxon>
        <taxon>Nocardia</taxon>
    </lineage>
</organism>
<dbReference type="EMBL" id="JBHSBA010000001">
    <property type="protein sequence ID" value="MFC4123340.1"/>
    <property type="molecule type" value="Genomic_DNA"/>
</dbReference>
<evidence type="ECO:0000313" key="5">
    <source>
        <dbReference type="EMBL" id="MFC4123340.1"/>
    </source>
</evidence>
<evidence type="ECO:0000259" key="4">
    <source>
        <dbReference type="PROSITE" id="PS01124"/>
    </source>
</evidence>
<keyword evidence="6" id="KW-1185">Reference proteome</keyword>
<dbReference type="RefSeq" id="WP_378543475.1">
    <property type="nucleotide sequence ID" value="NZ_JBHSBA010000001.1"/>
</dbReference>
<evidence type="ECO:0000256" key="2">
    <source>
        <dbReference type="ARBA" id="ARBA00023125"/>
    </source>
</evidence>
<keyword evidence="2" id="KW-0238">DNA-binding</keyword>
<dbReference type="SMART" id="SM00342">
    <property type="entry name" value="HTH_ARAC"/>
    <property type="match status" value="1"/>
</dbReference>
<evidence type="ECO:0000256" key="3">
    <source>
        <dbReference type="ARBA" id="ARBA00023163"/>
    </source>
</evidence>
<accession>A0ABV8KY99</accession>
<dbReference type="InterPro" id="IPR050204">
    <property type="entry name" value="AraC_XylS_family_regulators"/>
</dbReference>
<feature type="domain" description="HTH araC/xylS-type" evidence="4">
    <location>
        <begin position="138"/>
        <end position="222"/>
    </location>
</feature>
<dbReference type="PROSITE" id="PS01124">
    <property type="entry name" value="HTH_ARAC_FAMILY_2"/>
    <property type="match status" value="1"/>
</dbReference>
<sequence>MRIVAVPAVTVVVQVGEAGLVAEAAGGTEHRGGMVSGLVPGVRQLSSARVDCVEVRMSPLTAYPLLGLAPRELSGTVAGLDEVWGRSGSALRERLADTPGWQGRFTLTTRFLADHATRTTPDPEVAACWQRIVGSGGRVRVGELLELTGWSQKRLWTRFTAQIGETPKRAAMVVRFRHAFDRLIAGEPAAAVATTCGYTDQSHLHRDIVTFAGTTPGALTPPT</sequence>
<dbReference type="PANTHER" id="PTHR46796:SF15">
    <property type="entry name" value="BLL1074 PROTEIN"/>
    <property type="match status" value="1"/>
</dbReference>
<name>A0ABV8KY99_9NOCA</name>
<dbReference type="Pfam" id="PF12833">
    <property type="entry name" value="HTH_18"/>
    <property type="match status" value="1"/>
</dbReference>
<evidence type="ECO:0000313" key="6">
    <source>
        <dbReference type="Proteomes" id="UP001595767"/>
    </source>
</evidence>
<proteinExistence type="predicted"/>
<dbReference type="Proteomes" id="UP001595767">
    <property type="component" value="Unassembled WGS sequence"/>
</dbReference>
<dbReference type="InterPro" id="IPR018060">
    <property type="entry name" value="HTH_AraC"/>
</dbReference>
<dbReference type="PANTHER" id="PTHR46796">
    <property type="entry name" value="HTH-TYPE TRANSCRIPTIONAL ACTIVATOR RHAS-RELATED"/>
    <property type="match status" value="1"/>
</dbReference>
<keyword evidence="1" id="KW-0805">Transcription regulation</keyword>
<gene>
    <name evidence="5" type="ORF">ACFOW8_00200</name>
</gene>